<dbReference type="AlphaFoldDB" id="A0AAN6Y8V8"/>
<name>A0AAN6Y8V8_9PEZI</name>
<organism evidence="1 2">
    <name type="scientific">Rhypophila decipiens</name>
    <dbReference type="NCBI Taxonomy" id="261697"/>
    <lineage>
        <taxon>Eukaryota</taxon>
        <taxon>Fungi</taxon>
        <taxon>Dikarya</taxon>
        <taxon>Ascomycota</taxon>
        <taxon>Pezizomycotina</taxon>
        <taxon>Sordariomycetes</taxon>
        <taxon>Sordariomycetidae</taxon>
        <taxon>Sordariales</taxon>
        <taxon>Naviculisporaceae</taxon>
        <taxon>Rhypophila</taxon>
    </lineage>
</organism>
<accession>A0AAN6Y8V8</accession>
<evidence type="ECO:0000313" key="2">
    <source>
        <dbReference type="Proteomes" id="UP001301769"/>
    </source>
</evidence>
<keyword evidence="2" id="KW-1185">Reference proteome</keyword>
<dbReference type="Proteomes" id="UP001301769">
    <property type="component" value="Unassembled WGS sequence"/>
</dbReference>
<protein>
    <submittedName>
        <fullName evidence="1">Uncharacterized protein</fullName>
    </submittedName>
</protein>
<reference evidence="1" key="2">
    <citation type="submission" date="2023-05" db="EMBL/GenBank/DDBJ databases">
        <authorList>
            <consortium name="Lawrence Berkeley National Laboratory"/>
            <person name="Steindorff A."/>
            <person name="Hensen N."/>
            <person name="Bonometti L."/>
            <person name="Westerberg I."/>
            <person name="Brannstrom I.O."/>
            <person name="Guillou S."/>
            <person name="Cros-Aarteil S."/>
            <person name="Calhoun S."/>
            <person name="Haridas S."/>
            <person name="Kuo A."/>
            <person name="Mondo S."/>
            <person name="Pangilinan J."/>
            <person name="Riley R."/>
            <person name="Labutti K."/>
            <person name="Andreopoulos B."/>
            <person name="Lipzen A."/>
            <person name="Chen C."/>
            <person name="Yanf M."/>
            <person name="Daum C."/>
            <person name="Ng V."/>
            <person name="Clum A."/>
            <person name="Ohm R."/>
            <person name="Martin F."/>
            <person name="Silar P."/>
            <person name="Natvig D."/>
            <person name="Lalanne C."/>
            <person name="Gautier V."/>
            <person name="Ament-Velasquez S.L."/>
            <person name="Kruys A."/>
            <person name="Hutchinson M.I."/>
            <person name="Powell A.J."/>
            <person name="Barry K."/>
            <person name="Miller A.N."/>
            <person name="Grigoriev I.V."/>
            <person name="Debuchy R."/>
            <person name="Gladieux P."/>
            <person name="Thoren M.H."/>
            <person name="Johannesson H."/>
        </authorList>
    </citation>
    <scope>NUCLEOTIDE SEQUENCE</scope>
    <source>
        <strain evidence="1">PSN293</strain>
    </source>
</reference>
<dbReference type="PANTHER" id="PTHR39697">
    <property type="entry name" value="RICIN B LECTIN DOMAIN-CONTAINING PROTEIN-RELATED"/>
    <property type="match status" value="1"/>
</dbReference>
<comment type="caution">
    <text evidence="1">The sequence shown here is derived from an EMBL/GenBank/DDBJ whole genome shotgun (WGS) entry which is preliminary data.</text>
</comment>
<sequence length="159" mass="17518">MTSTAPPGVPVTRDAAPHPGEWFLILHRGSGRPLTLLDGGFLRLGNGLTAGPASLANKSTPSYIKHKAYEDRYLWLCVEHNGWLGFRSPCGKYIGQSTEPGAGGDRHVLAATATHHLAREYFCPRKYPVDGYILMSPIGEKLFKVEVDDHKGIRRLVLR</sequence>
<dbReference type="PANTHER" id="PTHR39697:SF2">
    <property type="entry name" value="CYANOVIRIN-N DOMAIN-CONTAINING PROTEIN"/>
    <property type="match status" value="1"/>
</dbReference>
<dbReference type="EMBL" id="MU858108">
    <property type="protein sequence ID" value="KAK4213485.1"/>
    <property type="molecule type" value="Genomic_DNA"/>
</dbReference>
<reference evidence="1" key="1">
    <citation type="journal article" date="2023" name="Mol. Phylogenet. Evol.">
        <title>Genome-scale phylogeny and comparative genomics of the fungal order Sordariales.</title>
        <authorList>
            <person name="Hensen N."/>
            <person name="Bonometti L."/>
            <person name="Westerberg I."/>
            <person name="Brannstrom I.O."/>
            <person name="Guillou S."/>
            <person name="Cros-Aarteil S."/>
            <person name="Calhoun S."/>
            <person name="Haridas S."/>
            <person name="Kuo A."/>
            <person name="Mondo S."/>
            <person name="Pangilinan J."/>
            <person name="Riley R."/>
            <person name="LaButti K."/>
            <person name="Andreopoulos B."/>
            <person name="Lipzen A."/>
            <person name="Chen C."/>
            <person name="Yan M."/>
            <person name="Daum C."/>
            <person name="Ng V."/>
            <person name="Clum A."/>
            <person name="Steindorff A."/>
            <person name="Ohm R.A."/>
            <person name="Martin F."/>
            <person name="Silar P."/>
            <person name="Natvig D.O."/>
            <person name="Lalanne C."/>
            <person name="Gautier V."/>
            <person name="Ament-Velasquez S.L."/>
            <person name="Kruys A."/>
            <person name="Hutchinson M.I."/>
            <person name="Powell A.J."/>
            <person name="Barry K."/>
            <person name="Miller A.N."/>
            <person name="Grigoriev I.V."/>
            <person name="Debuchy R."/>
            <person name="Gladieux P."/>
            <person name="Hiltunen Thoren M."/>
            <person name="Johannesson H."/>
        </authorList>
    </citation>
    <scope>NUCLEOTIDE SEQUENCE</scope>
    <source>
        <strain evidence="1">PSN293</strain>
    </source>
</reference>
<proteinExistence type="predicted"/>
<gene>
    <name evidence="1" type="ORF">QBC37DRAFT_374006</name>
</gene>
<evidence type="ECO:0000313" key="1">
    <source>
        <dbReference type="EMBL" id="KAK4213485.1"/>
    </source>
</evidence>